<dbReference type="Proteomes" id="UP001152622">
    <property type="component" value="Chromosome 11"/>
</dbReference>
<evidence type="ECO:0000256" key="1">
    <source>
        <dbReference type="SAM" id="MobiDB-lite"/>
    </source>
</evidence>
<evidence type="ECO:0000313" key="2">
    <source>
        <dbReference type="EMBL" id="KAJ8346643.1"/>
    </source>
</evidence>
<feature type="region of interest" description="Disordered" evidence="1">
    <location>
        <begin position="1"/>
        <end position="28"/>
    </location>
</feature>
<dbReference type="AlphaFoldDB" id="A0A9Q1INZ1"/>
<accession>A0A9Q1INZ1</accession>
<evidence type="ECO:0000313" key="3">
    <source>
        <dbReference type="Proteomes" id="UP001152622"/>
    </source>
</evidence>
<proteinExistence type="predicted"/>
<comment type="caution">
    <text evidence="2">The sequence shown here is derived from an EMBL/GenBank/DDBJ whole genome shotgun (WGS) entry which is preliminary data.</text>
</comment>
<name>A0A9Q1INZ1_SYNKA</name>
<sequence length="85" mass="9924">MDKQRDIEMLLCGEDEEKEDQGGDSKDEMKDYLQNRTKVDSGPLACKRQELTDIPQPLLPRQCIPVLLHNHLRVGRRPERDLQLQ</sequence>
<reference evidence="2" key="1">
    <citation type="journal article" date="2023" name="Science">
        <title>Genome structures resolve the early diversification of teleost fishes.</title>
        <authorList>
            <person name="Parey E."/>
            <person name="Louis A."/>
            <person name="Montfort J."/>
            <person name="Bouchez O."/>
            <person name="Roques C."/>
            <person name="Iampietro C."/>
            <person name="Lluch J."/>
            <person name="Castinel A."/>
            <person name="Donnadieu C."/>
            <person name="Desvignes T."/>
            <person name="Floi Bucao C."/>
            <person name="Jouanno E."/>
            <person name="Wen M."/>
            <person name="Mejri S."/>
            <person name="Dirks R."/>
            <person name="Jansen H."/>
            <person name="Henkel C."/>
            <person name="Chen W.J."/>
            <person name="Zahm M."/>
            <person name="Cabau C."/>
            <person name="Klopp C."/>
            <person name="Thompson A.W."/>
            <person name="Robinson-Rechavi M."/>
            <person name="Braasch I."/>
            <person name="Lecointre G."/>
            <person name="Bobe J."/>
            <person name="Postlethwait J.H."/>
            <person name="Berthelot C."/>
            <person name="Roest Crollius H."/>
            <person name="Guiguen Y."/>
        </authorList>
    </citation>
    <scope>NUCLEOTIDE SEQUENCE</scope>
    <source>
        <strain evidence="2">WJC10195</strain>
    </source>
</reference>
<keyword evidence="3" id="KW-1185">Reference proteome</keyword>
<dbReference type="EMBL" id="JAINUF010000011">
    <property type="protein sequence ID" value="KAJ8346643.1"/>
    <property type="molecule type" value="Genomic_DNA"/>
</dbReference>
<gene>
    <name evidence="2" type="ORF">SKAU_G00280440</name>
</gene>
<dbReference type="OrthoDB" id="1607513at2759"/>
<organism evidence="2 3">
    <name type="scientific">Synaphobranchus kaupii</name>
    <name type="common">Kaup's arrowtooth eel</name>
    <dbReference type="NCBI Taxonomy" id="118154"/>
    <lineage>
        <taxon>Eukaryota</taxon>
        <taxon>Metazoa</taxon>
        <taxon>Chordata</taxon>
        <taxon>Craniata</taxon>
        <taxon>Vertebrata</taxon>
        <taxon>Euteleostomi</taxon>
        <taxon>Actinopterygii</taxon>
        <taxon>Neopterygii</taxon>
        <taxon>Teleostei</taxon>
        <taxon>Anguilliformes</taxon>
        <taxon>Synaphobranchidae</taxon>
        <taxon>Synaphobranchus</taxon>
    </lineage>
</organism>
<protein>
    <submittedName>
        <fullName evidence="2">Uncharacterized protein</fullName>
    </submittedName>
</protein>